<dbReference type="GO" id="GO:0003729">
    <property type="term" value="F:mRNA binding"/>
    <property type="evidence" value="ECO:0007669"/>
    <property type="project" value="UniProtKB-ARBA"/>
</dbReference>
<dbReference type="GO" id="GO:0036002">
    <property type="term" value="F:pre-mRNA binding"/>
    <property type="evidence" value="ECO:0007669"/>
    <property type="project" value="TreeGrafter"/>
</dbReference>
<comment type="caution">
    <text evidence="11">The sequence shown here is derived from an EMBL/GenBank/DDBJ whole genome shotgun (WGS) entry which is preliminary data.</text>
</comment>
<dbReference type="PROSITE" id="PS50103">
    <property type="entry name" value="ZF_C3H1"/>
    <property type="match status" value="1"/>
</dbReference>
<dbReference type="PANTHER" id="PTHR14089:SF6">
    <property type="entry name" value="PRE-MRNA-SPLICING FACTOR RBM22"/>
    <property type="match status" value="1"/>
</dbReference>
<evidence type="ECO:0000259" key="9">
    <source>
        <dbReference type="PROSITE" id="PS50102"/>
    </source>
</evidence>
<protein>
    <submittedName>
        <fullName evidence="11">Uncharacterized protein</fullName>
    </submittedName>
</protein>
<dbReference type="CDD" id="cd12224">
    <property type="entry name" value="RRM_RBM22"/>
    <property type="match status" value="1"/>
</dbReference>
<dbReference type="InterPro" id="IPR035979">
    <property type="entry name" value="RBD_domain_sf"/>
</dbReference>
<feature type="zinc finger region" description="C3H1-type" evidence="7">
    <location>
        <begin position="157"/>
        <end position="184"/>
    </location>
</feature>
<dbReference type="InterPro" id="IPR000504">
    <property type="entry name" value="RRM_dom"/>
</dbReference>
<dbReference type="FunFam" id="4.10.1000.10:FF:000036">
    <property type="entry name" value="Zinc finger CCCH domain-containing protein 4"/>
    <property type="match status" value="1"/>
</dbReference>
<dbReference type="Pfam" id="PF21369">
    <property type="entry name" value="STL11_N"/>
    <property type="match status" value="1"/>
</dbReference>
<name>A0AAE0E3Q8_9ROSI</name>
<evidence type="ECO:0000256" key="2">
    <source>
        <dbReference type="ARBA" id="ARBA00022771"/>
    </source>
</evidence>
<evidence type="ECO:0000313" key="11">
    <source>
        <dbReference type="EMBL" id="KAK3206455.1"/>
    </source>
</evidence>
<feature type="region of interest" description="Disordered" evidence="8">
    <location>
        <begin position="300"/>
        <end position="493"/>
    </location>
</feature>
<reference evidence="11" key="1">
    <citation type="journal article" date="2023" name="Plant J.">
        <title>Genome sequences and population genomics provide insights into the demographic history, inbreeding, and mutation load of two 'living fossil' tree species of Dipteronia.</title>
        <authorList>
            <person name="Feng Y."/>
            <person name="Comes H.P."/>
            <person name="Chen J."/>
            <person name="Zhu S."/>
            <person name="Lu R."/>
            <person name="Zhang X."/>
            <person name="Li P."/>
            <person name="Qiu J."/>
            <person name="Olsen K.M."/>
            <person name="Qiu Y."/>
        </authorList>
    </citation>
    <scope>NUCLEOTIDE SEQUENCE</scope>
    <source>
        <strain evidence="11">NBL</strain>
    </source>
</reference>
<dbReference type="PANTHER" id="PTHR14089">
    <property type="entry name" value="PRE-MRNA-SPLICING FACTOR RBM22"/>
    <property type="match status" value="1"/>
</dbReference>
<dbReference type="Gene3D" id="3.30.70.330">
    <property type="match status" value="1"/>
</dbReference>
<dbReference type="FunFam" id="3.30.70.330:FF:000476">
    <property type="entry name" value="Zinc finger CCCH domain-containing protein 4"/>
    <property type="match status" value="1"/>
</dbReference>
<accession>A0AAE0E3Q8</accession>
<feature type="compositionally biased region" description="Pro residues" evidence="8">
    <location>
        <begin position="346"/>
        <end position="360"/>
    </location>
</feature>
<dbReference type="Proteomes" id="UP001281410">
    <property type="component" value="Unassembled WGS sequence"/>
</dbReference>
<keyword evidence="3 7" id="KW-0862">Zinc</keyword>
<evidence type="ECO:0000256" key="8">
    <source>
        <dbReference type="SAM" id="MobiDB-lite"/>
    </source>
</evidence>
<sequence>MAHRLLRDHEADGWERSDFPIICESCLGDNPYVRMTKADYDKECKICTRPFTVFRWRPGRDARFKKTEICQTCSKLKNVCQVCLLDLEYGLPVQVRDTALSINSNDAIPKSDVNREFFAEEHDRRARAGIDYESSYGKARPNDTILKLQRTQPYYKRNRAHVCSFYVRGECTRGAECPYRHEMPITGELSQQNIKDRYYGVNDPVAMKLLNKAGEMPSLEPPEDEGIKTLYVGGVDARVTEQDLRDNFYSHGEIESIKMHPQKAFAFVTYTTREGAEKAAEELSNRLVIKGLRLKLMWGKPQTPRPELEGSDEARQQAAVAHSGMLPRSLISQQQNQFQQPGTQDQPPPTHYFNIPPPPQQDRAYYPSMDPQRMGALVPSQEGENKSGSEKQQQGHHYPYQSMPPPHGQYHQQLYPPYGYMPPPPMAPYPQYPPQYQSMPPPNAQSLASHYQHPTPSNSAPPLSAPAVPAPSTSASSGSTPLVPASQESSSQQ</sequence>
<dbReference type="Pfam" id="PF16131">
    <property type="entry name" value="Torus"/>
    <property type="match status" value="1"/>
</dbReference>
<feature type="compositionally biased region" description="Pro residues" evidence="8">
    <location>
        <begin position="419"/>
        <end position="443"/>
    </location>
</feature>
<dbReference type="AlphaFoldDB" id="A0AAE0E3Q8"/>
<dbReference type="InterPro" id="IPR032297">
    <property type="entry name" value="Torus"/>
</dbReference>
<keyword evidence="2 7" id="KW-0863">Zinc-finger</keyword>
<keyword evidence="4 6" id="KW-0694">RNA-binding</keyword>
<dbReference type="GO" id="GO:0000974">
    <property type="term" value="C:Prp19 complex"/>
    <property type="evidence" value="ECO:0007669"/>
    <property type="project" value="TreeGrafter"/>
</dbReference>
<dbReference type="SUPFAM" id="SSF54928">
    <property type="entry name" value="RNA-binding domain, RBD"/>
    <property type="match status" value="1"/>
</dbReference>
<dbReference type="SMART" id="SM00360">
    <property type="entry name" value="RRM"/>
    <property type="match status" value="1"/>
</dbReference>
<keyword evidence="12" id="KW-1185">Reference proteome</keyword>
<evidence type="ECO:0000256" key="6">
    <source>
        <dbReference type="PROSITE-ProRule" id="PRU00176"/>
    </source>
</evidence>
<feature type="compositionally biased region" description="Basic and acidic residues" evidence="8">
    <location>
        <begin position="306"/>
        <end position="315"/>
    </location>
</feature>
<feature type="domain" description="C3H1-type" evidence="10">
    <location>
        <begin position="157"/>
        <end position="184"/>
    </location>
</feature>
<keyword evidence="1 7" id="KW-0479">Metal-binding</keyword>
<dbReference type="Pfam" id="PF00076">
    <property type="entry name" value="RRM_1"/>
    <property type="match status" value="1"/>
</dbReference>
<dbReference type="SUPFAM" id="SSF90229">
    <property type="entry name" value="CCCH zinc finger"/>
    <property type="match status" value="1"/>
</dbReference>
<dbReference type="PROSITE" id="PS50102">
    <property type="entry name" value="RRM"/>
    <property type="match status" value="1"/>
</dbReference>
<dbReference type="GO" id="GO:0003677">
    <property type="term" value="F:DNA binding"/>
    <property type="evidence" value="ECO:0007669"/>
    <property type="project" value="UniProtKB-KW"/>
</dbReference>
<proteinExistence type="predicted"/>
<keyword evidence="5" id="KW-0238">DNA-binding</keyword>
<evidence type="ECO:0000256" key="4">
    <source>
        <dbReference type="ARBA" id="ARBA00022884"/>
    </source>
</evidence>
<dbReference type="InterPro" id="IPR036855">
    <property type="entry name" value="Znf_CCCH_sf"/>
</dbReference>
<dbReference type="InterPro" id="IPR012677">
    <property type="entry name" value="Nucleotide-bd_a/b_plait_sf"/>
</dbReference>
<dbReference type="SMART" id="SM00356">
    <property type="entry name" value="ZnF_C3H1"/>
    <property type="match status" value="1"/>
</dbReference>
<evidence type="ECO:0000256" key="5">
    <source>
        <dbReference type="ARBA" id="ARBA00023125"/>
    </source>
</evidence>
<evidence type="ECO:0000313" key="12">
    <source>
        <dbReference type="Proteomes" id="UP001281410"/>
    </source>
</evidence>
<evidence type="ECO:0000256" key="3">
    <source>
        <dbReference type="ARBA" id="ARBA00022833"/>
    </source>
</evidence>
<dbReference type="InterPro" id="IPR048995">
    <property type="entry name" value="STL11/RBM22-like_N"/>
</dbReference>
<dbReference type="EMBL" id="JANJYJ010000006">
    <property type="protein sequence ID" value="KAK3206455.1"/>
    <property type="molecule type" value="Genomic_DNA"/>
</dbReference>
<evidence type="ECO:0000259" key="10">
    <source>
        <dbReference type="PROSITE" id="PS50103"/>
    </source>
</evidence>
<feature type="domain" description="RRM" evidence="9">
    <location>
        <begin position="228"/>
        <end position="301"/>
    </location>
</feature>
<dbReference type="InterPro" id="IPR039171">
    <property type="entry name" value="Cwc2/Slt11"/>
</dbReference>
<dbReference type="InterPro" id="IPR000571">
    <property type="entry name" value="Znf_CCCH"/>
</dbReference>
<feature type="compositionally biased region" description="Low complexity" evidence="8">
    <location>
        <begin position="454"/>
        <end position="481"/>
    </location>
</feature>
<dbReference type="GO" id="GO:0008270">
    <property type="term" value="F:zinc ion binding"/>
    <property type="evidence" value="ECO:0007669"/>
    <property type="project" value="UniProtKB-KW"/>
</dbReference>
<feature type="compositionally biased region" description="Low complexity" evidence="8">
    <location>
        <begin position="333"/>
        <end position="345"/>
    </location>
</feature>
<evidence type="ECO:0000256" key="7">
    <source>
        <dbReference type="PROSITE-ProRule" id="PRU00723"/>
    </source>
</evidence>
<organism evidence="11 12">
    <name type="scientific">Dipteronia sinensis</name>
    <dbReference type="NCBI Taxonomy" id="43782"/>
    <lineage>
        <taxon>Eukaryota</taxon>
        <taxon>Viridiplantae</taxon>
        <taxon>Streptophyta</taxon>
        <taxon>Embryophyta</taxon>
        <taxon>Tracheophyta</taxon>
        <taxon>Spermatophyta</taxon>
        <taxon>Magnoliopsida</taxon>
        <taxon>eudicotyledons</taxon>
        <taxon>Gunneridae</taxon>
        <taxon>Pentapetalae</taxon>
        <taxon>rosids</taxon>
        <taxon>malvids</taxon>
        <taxon>Sapindales</taxon>
        <taxon>Sapindaceae</taxon>
        <taxon>Hippocastanoideae</taxon>
        <taxon>Acereae</taxon>
        <taxon>Dipteronia</taxon>
    </lineage>
</organism>
<dbReference type="Gene3D" id="4.10.1000.10">
    <property type="entry name" value="Zinc finger, CCCH-type"/>
    <property type="match status" value="1"/>
</dbReference>
<gene>
    <name evidence="11" type="ORF">Dsin_020501</name>
</gene>
<dbReference type="GO" id="GO:0071007">
    <property type="term" value="C:U2-type catalytic step 2 spliceosome"/>
    <property type="evidence" value="ECO:0007669"/>
    <property type="project" value="TreeGrafter"/>
</dbReference>
<dbReference type="GO" id="GO:0017070">
    <property type="term" value="F:U6 snRNA binding"/>
    <property type="evidence" value="ECO:0007669"/>
    <property type="project" value="TreeGrafter"/>
</dbReference>
<dbReference type="GO" id="GO:0071006">
    <property type="term" value="C:U2-type catalytic step 1 spliceosome"/>
    <property type="evidence" value="ECO:0007669"/>
    <property type="project" value="TreeGrafter"/>
</dbReference>
<evidence type="ECO:0000256" key="1">
    <source>
        <dbReference type="ARBA" id="ARBA00022723"/>
    </source>
</evidence>